<comment type="caution">
    <text evidence="1">The sequence shown here is derived from an EMBL/GenBank/DDBJ whole genome shotgun (WGS) entry which is preliminary data.</text>
</comment>
<dbReference type="RefSeq" id="WP_258329748.1">
    <property type="nucleotide sequence ID" value="NZ_JAPTGG010000001.1"/>
</dbReference>
<keyword evidence="2" id="KW-1185">Reference proteome</keyword>
<dbReference type="Proteomes" id="UP001069090">
    <property type="component" value="Unassembled WGS sequence"/>
</dbReference>
<evidence type="ECO:0000313" key="2">
    <source>
        <dbReference type="Proteomes" id="UP001069090"/>
    </source>
</evidence>
<sequence length="236" mass="26553">MLIDQYYSQDQQKISFSRQQASDFAKNIADDFNPLHDADAKRFCVPGDLLFAIVLSKYGISQHMQFTFSGMVSDGVALQLPAASTQLSLKDGADKEYLSIEQSGDNCRDQQLIDTLTQRYVAFSGQTFPHILMPLLKEQAVMINPDRPMVIYESMLIELNRLDRSDIELALNKEQTHLESNGKRGKICLAFTLLAGGEEIGRGEKRMLLSGLKPYDQQAVDQLVNNYNEGKARHKS</sequence>
<accession>A0A9J6RH41</accession>
<proteinExistence type="predicted"/>
<organism evidence="1 2">
    <name type="scientific">Dasania phycosphaerae</name>
    <dbReference type="NCBI Taxonomy" id="2950436"/>
    <lineage>
        <taxon>Bacteria</taxon>
        <taxon>Pseudomonadati</taxon>
        <taxon>Pseudomonadota</taxon>
        <taxon>Gammaproteobacteria</taxon>
        <taxon>Cellvibrionales</taxon>
        <taxon>Spongiibacteraceae</taxon>
        <taxon>Dasania</taxon>
    </lineage>
</organism>
<reference evidence="1 2" key="1">
    <citation type="submission" date="2022-12" db="EMBL/GenBank/DDBJ databases">
        <title>Dasania phycosphaerae sp. nov., isolated from particulate material of the south coast of Korea.</title>
        <authorList>
            <person name="Jiang Y."/>
        </authorList>
    </citation>
    <scope>NUCLEOTIDE SEQUENCE [LARGE SCALE GENOMIC DNA]</scope>
    <source>
        <strain evidence="1 2">GY-19</strain>
    </source>
</reference>
<evidence type="ECO:0000313" key="1">
    <source>
        <dbReference type="EMBL" id="MCZ0863600.1"/>
    </source>
</evidence>
<dbReference type="Pfam" id="PF12119">
    <property type="entry name" value="DUF3581"/>
    <property type="match status" value="1"/>
</dbReference>
<dbReference type="EMBL" id="JAPTGG010000001">
    <property type="protein sequence ID" value="MCZ0863600.1"/>
    <property type="molecule type" value="Genomic_DNA"/>
</dbReference>
<gene>
    <name evidence="1" type="ORF">O0V09_00205</name>
</gene>
<dbReference type="AlphaFoldDB" id="A0A9J6RH41"/>
<name>A0A9J6RH41_9GAMM</name>
<protein>
    <submittedName>
        <fullName evidence="1">DUF3581 domain-containing protein</fullName>
    </submittedName>
</protein>
<dbReference type="InterPro" id="IPR021974">
    <property type="entry name" value="DUF3581"/>
</dbReference>